<feature type="non-terminal residue" evidence="8">
    <location>
        <position position="1"/>
    </location>
</feature>
<keyword evidence="2" id="KW-0805">Transcription regulation</keyword>
<feature type="compositionally biased region" description="Low complexity" evidence="5">
    <location>
        <begin position="104"/>
        <end position="119"/>
    </location>
</feature>
<evidence type="ECO:0000313" key="8">
    <source>
        <dbReference type="EMBL" id="KVH99303.1"/>
    </source>
</evidence>
<dbReference type="PANTHER" id="PTHR46412">
    <property type="entry name" value="BES1-INTERACTING MYC-LIKE PROTEIN"/>
    <property type="match status" value="1"/>
</dbReference>
<comment type="subcellular location">
    <subcellularLocation>
        <location evidence="1">Nucleus</location>
    </subcellularLocation>
</comment>
<feature type="compositionally biased region" description="Basic and acidic residues" evidence="5">
    <location>
        <begin position="201"/>
        <end position="220"/>
    </location>
</feature>
<organism evidence="8 9">
    <name type="scientific">Cynara cardunculus var. scolymus</name>
    <name type="common">Globe artichoke</name>
    <name type="synonym">Cynara scolymus</name>
    <dbReference type="NCBI Taxonomy" id="59895"/>
    <lineage>
        <taxon>Eukaryota</taxon>
        <taxon>Viridiplantae</taxon>
        <taxon>Streptophyta</taxon>
        <taxon>Embryophyta</taxon>
        <taxon>Tracheophyta</taxon>
        <taxon>Spermatophyta</taxon>
        <taxon>Magnoliopsida</taxon>
        <taxon>eudicotyledons</taxon>
        <taxon>Gunneridae</taxon>
        <taxon>Pentapetalae</taxon>
        <taxon>asterids</taxon>
        <taxon>campanulids</taxon>
        <taxon>Asterales</taxon>
        <taxon>Asteraceae</taxon>
        <taxon>Carduoideae</taxon>
        <taxon>Cardueae</taxon>
        <taxon>Carduinae</taxon>
        <taxon>Cynara</taxon>
    </lineage>
</organism>
<feature type="transmembrane region" description="Helical" evidence="6">
    <location>
        <begin position="42"/>
        <end position="62"/>
    </location>
</feature>
<dbReference type="InterPro" id="IPR011598">
    <property type="entry name" value="bHLH_dom"/>
</dbReference>
<sequence length="413" mass="46402">MSMTNKQVVTSELMTSCNHWNKLGRMLPKKALKNLSYLVPQLWWSTFSLGGWGLTALITFHISMKAKRKWFHAVGRVQYGGMKVGVPWMTSMERPSQSSSIHNHPSTTFSSLSSSHPSSAPKNQYFLDAVKSAMSVREEEYNDEEFVIKKEPSFHHKGASPSLSLSQDEFSDDIVELRLYKFIYELIGGISVKVGTTNPDQKPDSPRSKHSATEQRRRSKINDRHLYDDVVWPKFSMLRGIIPHGDQKRDKASFLLEVIEYIQFLQEKVHKYEDSYQGWTNKPPNMTSLNNIPTKSLVDHQPQLPNNTSRPAFVLDSNTSSLDAIKETTNTSFPVAESFHTHICAPDTASKAQPQLLHSRSCTTDCTGDKLCSGLTQALRRSGVDLSQANISVQIDLGKRSSNASSISPPDLK</sequence>
<keyword evidence="3" id="KW-0804">Transcription</keyword>
<name>A0A103XYJ9_CYNCS</name>
<keyword evidence="6" id="KW-0812">Transmembrane</keyword>
<feature type="domain" description="BHLH" evidence="7">
    <location>
        <begin position="205"/>
        <end position="265"/>
    </location>
</feature>
<dbReference type="GO" id="GO:0005634">
    <property type="term" value="C:nucleus"/>
    <property type="evidence" value="ECO:0007669"/>
    <property type="project" value="UniProtKB-SubCell"/>
</dbReference>
<evidence type="ECO:0000256" key="6">
    <source>
        <dbReference type="SAM" id="Phobius"/>
    </source>
</evidence>
<dbReference type="CDD" id="cd11453">
    <property type="entry name" value="bHLH_AtBIM_like"/>
    <property type="match status" value="1"/>
</dbReference>
<dbReference type="AlphaFoldDB" id="A0A103XYJ9"/>
<accession>A0A103XYJ9</accession>
<dbReference type="Gene3D" id="4.10.280.10">
    <property type="entry name" value="Helix-loop-helix DNA-binding domain"/>
    <property type="match status" value="1"/>
</dbReference>
<feature type="region of interest" description="Disordered" evidence="5">
    <location>
        <begin position="194"/>
        <end position="220"/>
    </location>
</feature>
<dbReference type="STRING" id="59895.A0A103XYJ9"/>
<protein>
    <submittedName>
        <fullName evidence="8">Myc-type, basic helix-loop-helix (BHLH) domain-containing protein</fullName>
    </submittedName>
</protein>
<dbReference type="InterPro" id="IPR044295">
    <property type="entry name" value="BIM1/2/3"/>
</dbReference>
<dbReference type="Pfam" id="PF00010">
    <property type="entry name" value="HLH"/>
    <property type="match status" value="1"/>
</dbReference>
<dbReference type="InterPro" id="IPR036638">
    <property type="entry name" value="HLH_DNA-bd_sf"/>
</dbReference>
<dbReference type="PANTHER" id="PTHR46412:SF3">
    <property type="entry name" value="TRANSCRIPTION FACTOR BIM1"/>
    <property type="match status" value="1"/>
</dbReference>
<dbReference type="Gramene" id="KVH99303">
    <property type="protein sequence ID" value="KVH99303"/>
    <property type="gene ID" value="Ccrd_022468"/>
</dbReference>
<dbReference type="GO" id="GO:0046983">
    <property type="term" value="F:protein dimerization activity"/>
    <property type="evidence" value="ECO:0007669"/>
    <property type="project" value="InterPro"/>
</dbReference>
<dbReference type="GO" id="GO:0006351">
    <property type="term" value="P:DNA-templated transcription"/>
    <property type="evidence" value="ECO:0007669"/>
    <property type="project" value="InterPro"/>
</dbReference>
<comment type="caution">
    <text evidence="8">The sequence shown here is derived from an EMBL/GenBank/DDBJ whole genome shotgun (WGS) entry which is preliminary data.</text>
</comment>
<dbReference type="SUPFAM" id="SSF47459">
    <property type="entry name" value="HLH, helix-loop-helix DNA-binding domain"/>
    <property type="match status" value="1"/>
</dbReference>
<keyword evidence="6" id="KW-0472">Membrane</keyword>
<keyword evidence="6" id="KW-1133">Transmembrane helix</keyword>
<dbReference type="EMBL" id="LEKV01003622">
    <property type="protein sequence ID" value="KVH99303.1"/>
    <property type="molecule type" value="Genomic_DNA"/>
</dbReference>
<evidence type="ECO:0000256" key="3">
    <source>
        <dbReference type="ARBA" id="ARBA00023163"/>
    </source>
</evidence>
<dbReference type="PROSITE" id="PS50888">
    <property type="entry name" value="BHLH"/>
    <property type="match status" value="1"/>
</dbReference>
<evidence type="ECO:0000256" key="4">
    <source>
        <dbReference type="ARBA" id="ARBA00023242"/>
    </source>
</evidence>
<dbReference type="GO" id="GO:0003700">
    <property type="term" value="F:DNA-binding transcription factor activity"/>
    <property type="evidence" value="ECO:0007669"/>
    <property type="project" value="InterPro"/>
</dbReference>
<evidence type="ECO:0000256" key="5">
    <source>
        <dbReference type="SAM" id="MobiDB-lite"/>
    </source>
</evidence>
<keyword evidence="9" id="KW-1185">Reference proteome</keyword>
<proteinExistence type="predicted"/>
<feature type="region of interest" description="Disordered" evidence="5">
    <location>
        <begin position="95"/>
        <end position="119"/>
    </location>
</feature>
<keyword evidence="4" id="KW-0539">Nucleus</keyword>
<gene>
    <name evidence="8" type="ORF">Ccrd_022468</name>
</gene>
<evidence type="ECO:0000259" key="7">
    <source>
        <dbReference type="PROSITE" id="PS50888"/>
    </source>
</evidence>
<dbReference type="Proteomes" id="UP000243975">
    <property type="component" value="Unassembled WGS sequence"/>
</dbReference>
<reference evidence="8 9" key="1">
    <citation type="journal article" date="2016" name="Sci. Rep.">
        <title>The genome sequence of the outbreeding globe artichoke constructed de novo incorporating a phase-aware low-pass sequencing strategy of F1 progeny.</title>
        <authorList>
            <person name="Scaglione D."/>
            <person name="Reyes-Chin-Wo S."/>
            <person name="Acquadro A."/>
            <person name="Froenicke L."/>
            <person name="Portis E."/>
            <person name="Beitel C."/>
            <person name="Tirone M."/>
            <person name="Mauro R."/>
            <person name="Lo Monaco A."/>
            <person name="Mauromicale G."/>
            <person name="Faccioli P."/>
            <person name="Cattivelli L."/>
            <person name="Rieseberg L."/>
            <person name="Michelmore R."/>
            <person name="Lanteri S."/>
        </authorList>
    </citation>
    <scope>NUCLEOTIDE SEQUENCE [LARGE SCALE GENOMIC DNA]</scope>
    <source>
        <strain evidence="8">2C</strain>
    </source>
</reference>
<dbReference type="SMART" id="SM00353">
    <property type="entry name" value="HLH"/>
    <property type="match status" value="1"/>
</dbReference>
<evidence type="ECO:0000256" key="2">
    <source>
        <dbReference type="ARBA" id="ARBA00023015"/>
    </source>
</evidence>
<evidence type="ECO:0000313" key="9">
    <source>
        <dbReference type="Proteomes" id="UP000243975"/>
    </source>
</evidence>
<evidence type="ECO:0000256" key="1">
    <source>
        <dbReference type="ARBA" id="ARBA00004123"/>
    </source>
</evidence>